<evidence type="ECO:0000313" key="4">
    <source>
        <dbReference type="Proteomes" id="UP000005408"/>
    </source>
</evidence>
<dbReference type="AlphaFoldDB" id="A0A8W8M805"/>
<reference evidence="3" key="1">
    <citation type="submission" date="2022-08" db="UniProtKB">
        <authorList>
            <consortium name="EnsemblMetazoa"/>
        </authorList>
    </citation>
    <scope>IDENTIFICATION</scope>
    <source>
        <strain evidence="3">05x7-T-G4-1.051#20</strain>
    </source>
</reference>
<name>A0A8W8M805_MAGGI</name>
<dbReference type="EnsemblMetazoa" id="G31801.2">
    <property type="protein sequence ID" value="G31801.2:cds"/>
    <property type="gene ID" value="G31801"/>
</dbReference>
<evidence type="ECO:0000256" key="1">
    <source>
        <dbReference type="SAM" id="Phobius"/>
    </source>
</evidence>
<dbReference type="SUPFAM" id="SSF53335">
    <property type="entry name" value="S-adenosyl-L-methionine-dependent methyltransferases"/>
    <property type="match status" value="1"/>
</dbReference>
<feature type="domain" description="Methyltransferase FkbM" evidence="2">
    <location>
        <begin position="214"/>
        <end position="374"/>
    </location>
</feature>
<dbReference type="NCBIfam" id="TIGR01444">
    <property type="entry name" value="fkbM_fam"/>
    <property type="match status" value="1"/>
</dbReference>
<organism evidence="3 4">
    <name type="scientific">Magallana gigas</name>
    <name type="common">Pacific oyster</name>
    <name type="synonym">Crassostrea gigas</name>
    <dbReference type="NCBI Taxonomy" id="29159"/>
    <lineage>
        <taxon>Eukaryota</taxon>
        <taxon>Metazoa</taxon>
        <taxon>Spiralia</taxon>
        <taxon>Lophotrochozoa</taxon>
        <taxon>Mollusca</taxon>
        <taxon>Bivalvia</taxon>
        <taxon>Autobranchia</taxon>
        <taxon>Pteriomorphia</taxon>
        <taxon>Ostreida</taxon>
        <taxon>Ostreoidea</taxon>
        <taxon>Ostreidae</taxon>
        <taxon>Magallana</taxon>
    </lineage>
</organism>
<dbReference type="PANTHER" id="PTHR34203:SF15">
    <property type="entry name" value="SLL1173 PROTEIN"/>
    <property type="match status" value="1"/>
</dbReference>
<dbReference type="EnsemblMetazoa" id="G31801.4">
    <property type="protein sequence ID" value="G31801.4:cds"/>
    <property type="gene ID" value="G31801"/>
</dbReference>
<accession>A0A8W8M805</accession>
<dbReference type="Pfam" id="PF05050">
    <property type="entry name" value="Methyltransf_21"/>
    <property type="match status" value="1"/>
</dbReference>
<sequence length="400" mass="44808">MANRQRFYVVILTILSGFVLGYLYTSMYTKFLVSKQAPVSHSLSNIGARQALENNIKLQLNSNHNVEIRFPEKEVKTQVADSAKQQTSAPPTKSNVALKLPEKDVTTKVTESAKQQLSVPLTKPGPLLSKPDFWGTVISRTDTGWQKQENLCNSSSKFVRTRLRGPQNTPIHVYTPEEDQWVSGNIIRQGMWEGNLVTRIHNILKNEPDVVFLDIGANVGVFSLTVAKLGRTTVSVDALEGNVARLCQSMRDGKLSDHMTVIHNALSFQREKVALGTHKKNVGGTYVKKLEKMGLDKIDQSALVVDAILLDDLLEIFNFKRVVIKMDVETFEANVLKGADKFFSTVQVDYLLMEFVAHRGKDSGNFIVEFLKKHNLVCENSNKNHATWSGEVMFKRVVSS</sequence>
<dbReference type="OrthoDB" id="411251at2759"/>
<dbReference type="EnsemblMetazoa" id="G31801.5">
    <property type="protein sequence ID" value="G31801.5:cds"/>
    <property type="gene ID" value="G31801"/>
</dbReference>
<evidence type="ECO:0000313" key="3">
    <source>
        <dbReference type="EnsemblMetazoa" id="G31801.3:cds"/>
    </source>
</evidence>
<evidence type="ECO:0000259" key="2">
    <source>
        <dbReference type="Pfam" id="PF05050"/>
    </source>
</evidence>
<keyword evidence="1" id="KW-0472">Membrane</keyword>
<dbReference type="Gene3D" id="3.40.50.150">
    <property type="entry name" value="Vaccinia Virus protein VP39"/>
    <property type="match status" value="1"/>
</dbReference>
<dbReference type="InterPro" id="IPR052514">
    <property type="entry name" value="SAM-dependent_MTase"/>
</dbReference>
<keyword evidence="4" id="KW-1185">Reference proteome</keyword>
<dbReference type="InterPro" id="IPR029063">
    <property type="entry name" value="SAM-dependent_MTases_sf"/>
</dbReference>
<dbReference type="PANTHER" id="PTHR34203">
    <property type="entry name" value="METHYLTRANSFERASE, FKBM FAMILY PROTEIN"/>
    <property type="match status" value="1"/>
</dbReference>
<dbReference type="EnsemblMetazoa" id="G31801.3">
    <property type="protein sequence ID" value="G31801.3:cds"/>
    <property type="gene ID" value="G31801"/>
</dbReference>
<dbReference type="OMA" id="WEGDLVP"/>
<dbReference type="EnsemblMetazoa" id="G31801.6">
    <property type="protein sequence ID" value="G31801.6:cds"/>
    <property type="gene ID" value="G31801"/>
</dbReference>
<keyword evidence="1" id="KW-1133">Transmembrane helix</keyword>
<protein>
    <recommendedName>
        <fullName evidence="2">Methyltransferase FkbM domain-containing protein</fullName>
    </recommendedName>
</protein>
<dbReference type="Proteomes" id="UP000005408">
    <property type="component" value="Unassembled WGS sequence"/>
</dbReference>
<proteinExistence type="predicted"/>
<keyword evidence="1" id="KW-0812">Transmembrane</keyword>
<dbReference type="InterPro" id="IPR006342">
    <property type="entry name" value="FkbM_mtfrase"/>
</dbReference>
<feature type="transmembrane region" description="Helical" evidence="1">
    <location>
        <begin position="7"/>
        <end position="25"/>
    </location>
</feature>